<evidence type="ECO:0000313" key="2">
    <source>
        <dbReference type="EMBL" id="MFG3818469.1"/>
    </source>
</evidence>
<organism evidence="2 3">
    <name type="scientific">Limnothrix redekei LRLZ20PSL1</name>
    <dbReference type="NCBI Taxonomy" id="3112953"/>
    <lineage>
        <taxon>Bacteria</taxon>
        <taxon>Bacillati</taxon>
        <taxon>Cyanobacteriota</taxon>
        <taxon>Cyanophyceae</taxon>
        <taxon>Pseudanabaenales</taxon>
        <taxon>Pseudanabaenaceae</taxon>
        <taxon>Limnothrix</taxon>
    </lineage>
</organism>
<reference evidence="3" key="1">
    <citation type="journal article" date="2024" name="Algal Res.">
        <title>Biochemical, toxicological and genomic investigation of a high-biomass producing Limnothrix strain isolated from Italian shallow drinking water reservoir.</title>
        <authorList>
            <person name="Simonazzi M."/>
            <person name="Shishido T.K."/>
            <person name="Delbaje E."/>
            <person name="Wahlsten M."/>
            <person name="Fewer D.P."/>
            <person name="Sivonen K."/>
            <person name="Pezzolesi L."/>
            <person name="Pistocchi R."/>
        </authorList>
    </citation>
    <scope>NUCLEOTIDE SEQUENCE [LARGE SCALE GENOMIC DNA]</scope>
    <source>
        <strain evidence="3">LRLZ20PSL1</strain>
    </source>
</reference>
<dbReference type="EMBL" id="JAZAQF010000075">
    <property type="protein sequence ID" value="MFG3818469.1"/>
    <property type="molecule type" value="Genomic_DNA"/>
</dbReference>
<gene>
    <name evidence="2" type="ORF">VPK24_12530</name>
</gene>
<evidence type="ECO:0000313" key="3">
    <source>
        <dbReference type="Proteomes" id="UP001604335"/>
    </source>
</evidence>
<dbReference type="Proteomes" id="UP001604335">
    <property type="component" value="Unassembled WGS sequence"/>
</dbReference>
<accession>A0ABW7CE60</accession>
<name>A0ABW7CE60_9CYAN</name>
<protein>
    <submittedName>
        <fullName evidence="2">Uncharacterized protein</fullName>
    </submittedName>
</protein>
<sequence length="164" mass="18396">MSNQGLNGAGPLSHEQVTQWIGEIQALKQQVTDLKRDRDAAYQAADAWQARYTTEAQQRRADREQFQQQQTRLQGEVDRLRGNPDAVLDGWEPLGEAASTGAALPASTPAALAEAQIECRQLREQLAQLVRQLQAEREAHDRTRRDLTTALGDAIDALERERQR</sequence>
<keyword evidence="3" id="KW-1185">Reference proteome</keyword>
<comment type="caution">
    <text evidence="2">The sequence shown here is derived from an EMBL/GenBank/DDBJ whole genome shotgun (WGS) entry which is preliminary data.</text>
</comment>
<proteinExistence type="predicted"/>
<dbReference type="RefSeq" id="WP_393013851.1">
    <property type="nucleotide sequence ID" value="NZ_JAZAQF010000075.1"/>
</dbReference>
<evidence type="ECO:0000256" key="1">
    <source>
        <dbReference type="SAM" id="MobiDB-lite"/>
    </source>
</evidence>
<feature type="region of interest" description="Disordered" evidence="1">
    <location>
        <begin position="135"/>
        <end position="164"/>
    </location>
</feature>
<feature type="compositionally biased region" description="Basic and acidic residues" evidence="1">
    <location>
        <begin position="135"/>
        <end position="147"/>
    </location>
</feature>
<feature type="region of interest" description="Disordered" evidence="1">
    <location>
        <begin position="55"/>
        <end position="76"/>
    </location>
</feature>